<dbReference type="Proteomes" id="UP000617743">
    <property type="component" value="Unassembled WGS sequence"/>
</dbReference>
<dbReference type="EMBL" id="BMWC01000001">
    <property type="protein sequence ID" value="GGW86612.1"/>
    <property type="molecule type" value="Genomic_DNA"/>
</dbReference>
<sequence>MMAGRRFSADSTMPRTSSRIVHARVDVPPGSRAAGAAELRAVGGVIVRVSSLAMRAIIES</sequence>
<evidence type="ECO:0000313" key="2">
    <source>
        <dbReference type="Proteomes" id="UP000617743"/>
    </source>
</evidence>
<reference evidence="2" key="1">
    <citation type="journal article" date="2019" name="Int. J. Syst. Evol. Microbiol.">
        <title>The Global Catalogue of Microorganisms (GCM) 10K type strain sequencing project: providing services to taxonomists for standard genome sequencing and annotation.</title>
        <authorList>
            <consortium name="The Broad Institute Genomics Platform"/>
            <consortium name="The Broad Institute Genome Sequencing Center for Infectious Disease"/>
            <person name="Wu L."/>
            <person name="Ma J."/>
        </authorList>
    </citation>
    <scope>NUCLEOTIDE SEQUENCE [LARGE SCALE GENOMIC DNA]</scope>
    <source>
        <strain evidence="2">JCM 4866</strain>
    </source>
</reference>
<keyword evidence="2" id="KW-1185">Reference proteome</keyword>
<name>A0ABQ2WXP3_9ACTN</name>
<protein>
    <submittedName>
        <fullName evidence="1">Uncharacterized protein</fullName>
    </submittedName>
</protein>
<organism evidence="1 2">
    <name type="scientific">Streptomyces lomondensis</name>
    <dbReference type="NCBI Taxonomy" id="68229"/>
    <lineage>
        <taxon>Bacteria</taxon>
        <taxon>Bacillati</taxon>
        <taxon>Actinomycetota</taxon>
        <taxon>Actinomycetes</taxon>
        <taxon>Kitasatosporales</taxon>
        <taxon>Streptomycetaceae</taxon>
        <taxon>Streptomyces</taxon>
    </lineage>
</organism>
<evidence type="ECO:0000313" key="1">
    <source>
        <dbReference type="EMBL" id="GGW86612.1"/>
    </source>
</evidence>
<comment type="caution">
    <text evidence="1">The sequence shown here is derived from an EMBL/GenBank/DDBJ whole genome shotgun (WGS) entry which is preliminary data.</text>
</comment>
<proteinExistence type="predicted"/>
<gene>
    <name evidence="1" type="ORF">GCM10010383_14770</name>
</gene>
<accession>A0ABQ2WXP3</accession>